<proteinExistence type="predicted"/>
<organism evidence="1 2">
    <name type="scientific">Peribacillus simplex</name>
    <dbReference type="NCBI Taxonomy" id="1478"/>
    <lineage>
        <taxon>Bacteria</taxon>
        <taxon>Bacillati</taxon>
        <taxon>Bacillota</taxon>
        <taxon>Bacilli</taxon>
        <taxon>Bacillales</taxon>
        <taxon>Bacillaceae</taxon>
        <taxon>Peribacillus</taxon>
    </lineage>
</organism>
<dbReference type="RefSeq" id="WP_305161067.1">
    <property type="nucleotide sequence ID" value="NZ_JAUUTP010000016.1"/>
</dbReference>
<sequence>MYYSTKQNDFTDANMSALENLLKQENIKAAFEYVGDNVKINDHFKLQTKNYTRKYFAEQEDNKKEVGHTITQNVTFVKLSISAYATIVDTKSVDGQGRTTVDIVFLQNDENGVSRKHIVGFADGKKKLKLTIQMMV</sequence>
<dbReference type="AlphaFoldDB" id="A0AA90T260"/>
<name>A0AA90T260_9BACI</name>
<evidence type="ECO:0000313" key="2">
    <source>
        <dbReference type="Proteomes" id="UP001178277"/>
    </source>
</evidence>
<dbReference type="Proteomes" id="UP001178277">
    <property type="component" value="Unassembled WGS sequence"/>
</dbReference>
<comment type="caution">
    <text evidence="1">The sequence shown here is derived from an EMBL/GenBank/DDBJ whole genome shotgun (WGS) entry which is preliminary data.</text>
</comment>
<dbReference type="EMBL" id="JAUUTP010000016">
    <property type="protein sequence ID" value="MDP1419834.1"/>
    <property type="molecule type" value="Genomic_DNA"/>
</dbReference>
<gene>
    <name evidence="1" type="ORF">Q8G35_15900</name>
</gene>
<accession>A0AA90T260</accession>
<protein>
    <submittedName>
        <fullName evidence="1">Uncharacterized protein</fullName>
    </submittedName>
</protein>
<evidence type="ECO:0000313" key="1">
    <source>
        <dbReference type="EMBL" id="MDP1419834.1"/>
    </source>
</evidence>
<reference evidence="1" key="1">
    <citation type="submission" date="2023-07" db="EMBL/GenBank/DDBJ databases">
        <title>Murine gut Bacillus species.</title>
        <authorList>
            <person name="Gutman E."/>
            <person name="Hashuel R."/>
            <person name="Litvak Y."/>
        </authorList>
    </citation>
    <scope>NUCLEOTIDE SEQUENCE</scope>
    <source>
        <strain evidence="1">RU283</strain>
    </source>
</reference>